<evidence type="ECO:0000256" key="12">
    <source>
        <dbReference type="RuleBase" id="RU000581"/>
    </source>
</evidence>
<evidence type="ECO:0000313" key="17">
    <source>
        <dbReference type="EnsemblMetazoa" id="AMAM012028-PA"/>
    </source>
</evidence>
<feature type="coiled-coil region" evidence="13">
    <location>
        <begin position="526"/>
        <end position="560"/>
    </location>
</feature>
<comment type="subcellular location">
    <subcellularLocation>
        <location evidence="1">Membrane</location>
        <topology evidence="1">Multi-pass membrane protein</topology>
    </subcellularLocation>
</comment>
<evidence type="ECO:0000256" key="14">
    <source>
        <dbReference type="SAM" id="MobiDB-lite"/>
    </source>
</evidence>
<feature type="transmembrane region" description="Helical" evidence="15">
    <location>
        <begin position="363"/>
        <end position="384"/>
    </location>
</feature>
<comment type="cofactor">
    <cofactor evidence="12">
        <name>Fe(2+)</name>
        <dbReference type="ChEBI" id="CHEBI:29033"/>
    </cofactor>
</comment>
<evidence type="ECO:0000256" key="3">
    <source>
        <dbReference type="ARBA" id="ARBA00022516"/>
    </source>
</evidence>
<keyword evidence="11 12" id="KW-0275">Fatty acid biosynthesis</keyword>
<keyword evidence="6 15" id="KW-1133">Transmembrane helix</keyword>
<keyword evidence="5" id="KW-0276">Fatty acid metabolism</keyword>
<keyword evidence="13" id="KW-0175">Coiled coil</keyword>
<dbReference type="InterPro" id="IPR015876">
    <property type="entry name" value="Acyl-CoA_DS"/>
</dbReference>
<organism evidence="17 18">
    <name type="scientific">Anopheles maculatus</name>
    <dbReference type="NCBI Taxonomy" id="74869"/>
    <lineage>
        <taxon>Eukaryota</taxon>
        <taxon>Metazoa</taxon>
        <taxon>Ecdysozoa</taxon>
        <taxon>Arthropoda</taxon>
        <taxon>Hexapoda</taxon>
        <taxon>Insecta</taxon>
        <taxon>Pterygota</taxon>
        <taxon>Neoptera</taxon>
        <taxon>Endopterygota</taxon>
        <taxon>Diptera</taxon>
        <taxon>Nematocera</taxon>
        <taxon>Culicoidea</taxon>
        <taxon>Culicidae</taxon>
        <taxon>Anophelinae</taxon>
        <taxon>Anopheles</taxon>
        <taxon>Anopheles maculatus group</taxon>
    </lineage>
</organism>
<comment type="domain">
    <text evidence="12">The histidine box domains are involved in binding the catalytic metal ions.</text>
</comment>
<feature type="region of interest" description="Disordered" evidence="14">
    <location>
        <begin position="104"/>
        <end position="126"/>
    </location>
</feature>
<dbReference type="GO" id="GO:0005789">
    <property type="term" value="C:endoplasmic reticulum membrane"/>
    <property type="evidence" value="ECO:0007669"/>
    <property type="project" value="TreeGrafter"/>
</dbReference>
<evidence type="ECO:0000256" key="8">
    <source>
        <dbReference type="ARBA" id="ARBA00023004"/>
    </source>
</evidence>
<keyword evidence="7 12" id="KW-0560">Oxidoreductase</keyword>
<feature type="domain" description="Fatty acid desaturase" evidence="16">
    <location>
        <begin position="224"/>
        <end position="425"/>
    </location>
</feature>
<evidence type="ECO:0000259" key="16">
    <source>
        <dbReference type="Pfam" id="PF00487"/>
    </source>
</evidence>
<dbReference type="VEuPathDB" id="VectorBase:AMAM012028"/>
<dbReference type="Proteomes" id="UP000075901">
    <property type="component" value="Unassembled WGS sequence"/>
</dbReference>
<comment type="similarity">
    <text evidence="2 12">Belongs to the fatty acid desaturase type 1 family.</text>
</comment>
<name>A0A182SRM0_9DIPT</name>
<sequence length="626" mass="71547">MCEPNLPMLRFRRGHEGIINVVDGVKTAHQQSQHIYTPRVKGFKGRPRSSRRDDHEMAHVCDGTQCKCTIAQEYRESESLTMGADSQTKTILCAKTPELIETAIADRKPEQSQTDPHPSRGAPTTNDSLVAELAHSDSTLSGAQFEKALQTCSNAVHEAEVDRKLKEIGSATPILPSEIGTDFNFKREIVWKNVVGFLLLHICGWVGLHLAFWRYCDYRTTLYTLWLMYASGQGVTMGAHRLWSHRAFKAKLWLRIILLWMHTLAGQNCLYVWVRDHRQHHKFSDTDADPHNANRGFFFSHIGWLLSRKHPKVIEYGKKIDMSDLEADPLIMFQKDHYKLLYTIFALFGPTAIPVYFWGENPWYALFVAFFFRTVLSLNGTWSVNSAAHMFGTRPYDKTMWPVENMFVSFVAVGEGWHNYHHAFPWDYRASEYGTPLNLTGTLIDLLAKFGAVYDRKTATPNMVKNRVMRTGDKSHHTYGTDEGRSAFTTLWNIWKHPSNPTYNSIHTPKPKILQSDGYALIPDELKQSERDEDILSKENEELMRRQQEEENRTTEANQIYNKLSKYIKEQQQSVPESVDELLLQQTNNNVDKTAAGQGKAALNVVDCNDNALVKRKVTAGASGHH</sequence>
<evidence type="ECO:0000256" key="10">
    <source>
        <dbReference type="ARBA" id="ARBA00023136"/>
    </source>
</evidence>
<dbReference type="AlphaFoldDB" id="A0A182SRM0"/>
<keyword evidence="9" id="KW-0443">Lipid metabolism</keyword>
<accession>A0A182SRM0</accession>
<keyword evidence="18" id="KW-1185">Reference proteome</keyword>
<evidence type="ECO:0000256" key="7">
    <source>
        <dbReference type="ARBA" id="ARBA00023002"/>
    </source>
</evidence>
<keyword evidence="8" id="KW-0408">Iron</keyword>
<evidence type="ECO:0000256" key="5">
    <source>
        <dbReference type="ARBA" id="ARBA00022832"/>
    </source>
</evidence>
<dbReference type="EnsemblMetazoa" id="AMAM012028-RA">
    <property type="protein sequence ID" value="AMAM012028-PA"/>
    <property type="gene ID" value="AMAM012028"/>
</dbReference>
<keyword evidence="4 12" id="KW-0812">Transmembrane</keyword>
<feature type="transmembrane region" description="Helical" evidence="15">
    <location>
        <begin position="194"/>
        <end position="215"/>
    </location>
</feature>
<dbReference type="CDD" id="cd03505">
    <property type="entry name" value="Delta9-FADS-like"/>
    <property type="match status" value="1"/>
</dbReference>
<evidence type="ECO:0000256" key="6">
    <source>
        <dbReference type="ARBA" id="ARBA00022989"/>
    </source>
</evidence>
<evidence type="ECO:0000256" key="9">
    <source>
        <dbReference type="ARBA" id="ARBA00023098"/>
    </source>
</evidence>
<dbReference type="PANTHER" id="PTHR11351:SF92">
    <property type="entry name" value="ACYL-COA DESATURASE 2-LIKE PROTEIN"/>
    <property type="match status" value="1"/>
</dbReference>
<evidence type="ECO:0000256" key="4">
    <source>
        <dbReference type="ARBA" id="ARBA00022692"/>
    </source>
</evidence>
<keyword evidence="10 15" id="KW-0472">Membrane</keyword>
<reference evidence="18" key="1">
    <citation type="submission" date="2013-09" db="EMBL/GenBank/DDBJ databases">
        <title>The Genome Sequence of Anopheles maculatus species B.</title>
        <authorList>
            <consortium name="The Broad Institute Genomics Platform"/>
            <person name="Neafsey D.E."/>
            <person name="Besansky N."/>
            <person name="Howell P."/>
            <person name="Walton C."/>
            <person name="Young S.K."/>
            <person name="Zeng Q."/>
            <person name="Gargeya S."/>
            <person name="Fitzgerald M."/>
            <person name="Haas B."/>
            <person name="Abouelleil A."/>
            <person name="Allen A.W."/>
            <person name="Alvarado L."/>
            <person name="Arachchi H.M."/>
            <person name="Berlin A.M."/>
            <person name="Chapman S.B."/>
            <person name="Gainer-Dewar J."/>
            <person name="Goldberg J."/>
            <person name="Griggs A."/>
            <person name="Gujja S."/>
            <person name="Hansen M."/>
            <person name="Howarth C."/>
            <person name="Imamovic A."/>
            <person name="Ireland A."/>
            <person name="Larimer J."/>
            <person name="McCowan C."/>
            <person name="Murphy C."/>
            <person name="Pearson M."/>
            <person name="Poon T.W."/>
            <person name="Priest M."/>
            <person name="Roberts A."/>
            <person name="Saif S."/>
            <person name="Shea T."/>
            <person name="Sisk P."/>
            <person name="Sykes S."/>
            <person name="Wortman J."/>
            <person name="Nusbaum C."/>
            <person name="Birren B."/>
        </authorList>
    </citation>
    <scope>NUCLEOTIDE SEQUENCE [LARGE SCALE GENOMIC DNA]</scope>
    <source>
        <strain evidence="18">maculatus3</strain>
    </source>
</reference>
<evidence type="ECO:0000256" key="15">
    <source>
        <dbReference type="SAM" id="Phobius"/>
    </source>
</evidence>
<evidence type="ECO:0000313" key="18">
    <source>
        <dbReference type="Proteomes" id="UP000075901"/>
    </source>
</evidence>
<dbReference type="PANTHER" id="PTHR11351">
    <property type="entry name" value="ACYL-COA DESATURASE"/>
    <property type="match status" value="1"/>
</dbReference>
<proteinExistence type="inferred from homology"/>
<evidence type="ECO:0000256" key="11">
    <source>
        <dbReference type="ARBA" id="ARBA00023160"/>
    </source>
</evidence>
<dbReference type="PRINTS" id="PR00075">
    <property type="entry name" value="FACDDSATRASE"/>
</dbReference>
<feature type="transmembrane region" description="Helical" evidence="15">
    <location>
        <begin position="252"/>
        <end position="274"/>
    </location>
</feature>
<feature type="compositionally biased region" description="Polar residues" evidence="14">
    <location>
        <begin position="111"/>
        <end position="126"/>
    </location>
</feature>
<reference evidence="17" key="2">
    <citation type="submission" date="2020-05" db="UniProtKB">
        <authorList>
            <consortium name="EnsemblMetazoa"/>
        </authorList>
    </citation>
    <scope>IDENTIFICATION</scope>
    <source>
        <strain evidence="17">maculatus3</strain>
    </source>
</reference>
<dbReference type="InterPro" id="IPR005804">
    <property type="entry name" value="FA_desaturase_dom"/>
</dbReference>
<evidence type="ECO:0000256" key="13">
    <source>
        <dbReference type="SAM" id="Coils"/>
    </source>
</evidence>
<dbReference type="Pfam" id="PF00487">
    <property type="entry name" value="FA_desaturase"/>
    <property type="match status" value="1"/>
</dbReference>
<evidence type="ECO:0000256" key="1">
    <source>
        <dbReference type="ARBA" id="ARBA00004141"/>
    </source>
</evidence>
<keyword evidence="3 12" id="KW-0444">Lipid biosynthesis</keyword>
<dbReference type="GO" id="GO:0004768">
    <property type="term" value="F:stearoyl-CoA 9-desaturase activity"/>
    <property type="evidence" value="ECO:0007669"/>
    <property type="project" value="TreeGrafter"/>
</dbReference>
<protein>
    <recommendedName>
        <fullName evidence="16">Fatty acid desaturase domain-containing protein</fullName>
    </recommendedName>
</protein>
<dbReference type="GO" id="GO:0005506">
    <property type="term" value="F:iron ion binding"/>
    <property type="evidence" value="ECO:0007669"/>
    <property type="project" value="TreeGrafter"/>
</dbReference>
<feature type="transmembrane region" description="Helical" evidence="15">
    <location>
        <begin position="340"/>
        <end position="357"/>
    </location>
</feature>
<evidence type="ECO:0000256" key="2">
    <source>
        <dbReference type="ARBA" id="ARBA00009295"/>
    </source>
</evidence>
<dbReference type="GO" id="GO:0006636">
    <property type="term" value="P:unsaturated fatty acid biosynthetic process"/>
    <property type="evidence" value="ECO:0007669"/>
    <property type="project" value="TreeGrafter"/>
</dbReference>